<gene>
    <name evidence="1" type="ORF">PA7_26400</name>
</gene>
<protein>
    <submittedName>
        <fullName evidence="1">Uncharacterized protein</fullName>
    </submittedName>
</protein>
<keyword evidence="2" id="KW-1185">Reference proteome</keyword>
<name>A0A511D2Q2_9PSEU</name>
<sequence>MQLATKFGIDRSAGDANRVIRGHPDYSLWTHEVEGWPDALRARGRPRSAWVYAQAEPLGITITAIPGTGGWRDWRRTSRGST</sequence>
<comment type="caution">
    <text evidence="1">The sequence shown here is derived from an EMBL/GenBank/DDBJ whole genome shotgun (WGS) entry which is preliminary data.</text>
</comment>
<proteinExistence type="predicted"/>
<reference evidence="1 2" key="1">
    <citation type="submission" date="2019-07" db="EMBL/GenBank/DDBJ databases">
        <title>Whole genome shotgun sequence of Pseudonocardia asaccharolytica NBRC 16224.</title>
        <authorList>
            <person name="Hosoyama A."/>
            <person name="Uohara A."/>
            <person name="Ohji S."/>
            <person name="Ichikawa N."/>
        </authorList>
    </citation>
    <scope>NUCLEOTIDE SEQUENCE [LARGE SCALE GENOMIC DNA]</scope>
    <source>
        <strain evidence="1 2">NBRC 16224</strain>
    </source>
</reference>
<dbReference type="EMBL" id="BJVI01000026">
    <property type="protein sequence ID" value="GEL18803.1"/>
    <property type="molecule type" value="Genomic_DNA"/>
</dbReference>
<dbReference type="AlphaFoldDB" id="A0A511D2Q2"/>
<accession>A0A511D2Q2</accession>
<evidence type="ECO:0000313" key="2">
    <source>
        <dbReference type="Proteomes" id="UP000321328"/>
    </source>
</evidence>
<evidence type="ECO:0000313" key="1">
    <source>
        <dbReference type="EMBL" id="GEL18803.1"/>
    </source>
</evidence>
<organism evidence="1 2">
    <name type="scientific">Pseudonocardia asaccharolytica DSM 44247 = NBRC 16224</name>
    <dbReference type="NCBI Taxonomy" id="1123024"/>
    <lineage>
        <taxon>Bacteria</taxon>
        <taxon>Bacillati</taxon>
        <taxon>Actinomycetota</taxon>
        <taxon>Actinomycetes</taxon>
        <taxon>Pseudonocardiales</taxon>
        <taxon>Pseudonocardiaceae</taxon>
        <taxon>Pseudonocardia</taxon>
    </lineage>
</organism>
<dbReference type="Proteomes" id="UP000321328">
    <property type="component" value="Unassembled WGS sequence"/>
</dbReference>